<organism evidence="1">
    <name type="scientific">viral metagenome</name>
    <dbReference type="NCBI Taxonomy" id="1070528"/>
    <lineage>
        <taxon>unclassified sequences</taxon>
        <taxon>metagenomes</taxon>
        <taxon>organismal metagenomes</taxon>
    </lineage>
</organism>
<protein>
    <submittedName>
        <fullName evidence="1">Uncharacterized protein</fullName>
    </submittedName>
</protein>
<evidence type="ECO:0000313" key="1">
    <source>
        <dbReference type="EMBL" id="QHT30983.1"/>
    </source>
</evidence>
<dbReference type="AlphaFoldDB" id="A0A6C0ER30"/>
<name>A0A6C0ER30_9ZZZZ</name>
<accession>A0A6C0ER30</accession>
<proteinExistence type="predicted"/>
<reference evidence="1" key="1">
    <citation type="journal article" date="2020" name="Nature">
        <title>Giant virus diversity and host interactions through global metagenomics.</title>
        <authorList>
            <person name="Schulz F."/>
            <person name="Roux S."/>
            <person name="Paez-Espino D."/>
            <person name="Jungbluth S."/>
            <person name="Walsh D.A."/>
            <person name="Denef V.J."/>
            <person name="McMahon K.D."/>
            <person name="Konstantinidis K.T."/>
            <person name="Eloe-Fadrosh E.A."/>
            <person name="Kyrpides N.C."/>
            <person name="Woyke T."/>
        </authorList>
    </citation>
    <scope>NUCLEOTIDE SEQUENCE</scope>
    <source>
        <strain evidence="1">GVMAG-M-3300009151-50</strain>
    </source>
</reference>
<sequence>MPIIVRGLNKGYLSHHDVEKPTAITLTIYDNGVVTVEKMAGDSSFIVSRGPLFRMELGACHDDEIETDSYENILFYLSEKYYQGIFCPKGTFSRIKREVFQV</sequence>
<dbReference type="EMBL" id="MN738914">
    <property type="protein sequence ID" value="QHT30983.1"/>
    <property type="molecule type" value="Genomic_DNA"/>
</dbReference>